<dbReference type="EMBL" id="LR797394">
    <property type="protein sequence ID" value="CAB4212520.1"/>
    <property type="molecule type" value="Genomic_DNA"/>
</dbReference>
<evidence type="ECO:0000313" key="1">
    <source>
        <dbReference type="EMBL" id="CAB4212520.1"/>
    </source>
</evidence>
<organism evidence="1">
    <name type="scientific">uncultured Caudovirales phage</name>
    <dbReference type="NCBI Taxonomy" id="2100421"/>
    <lineage>
        <taxon>Viruses</taxon>
        <taxon>Duplodnaviria</taxon>
        <taxon>Heunggongvirae</taxon>
        <taxon>Uroviricota</taxon>
        <taxon>Caudoviricetes</taxon>
        <taxon>Peduoviridae</taxon>
        <taxon>Maltschvirus</taxon>
        <taxon>Maltschvirus maltsch</taxon>
    </lineage>
</organism>
<accession>A0A6J5SF34</accession>
<gene>
    <name evidence="1" type="ORF">UFOVP1439_21</name>
</gene>
<reference evidence="1" key="1">
    <citation type="submission" date="2020-05" db="EMBL/GenBank/DDBJ databases">
        <authorList>
            <person name="Chiriac C."/>
            <person name="Salcher M."/>
            <person name="Ghai R."/>
            <person name="Kavagutti S V."/>
        </authorList>
    </citation>
    <scope>NUCLEOTIDE SEQUENCE</scope>
</reference>
<name>A0A6J5SF34_9CAUD</name>
<protein>
    <submittedName>
        <fullName evidence="1">Uncharacterized protein</fullName>
    </submittedName>
</protein>
<proteinExistence type="predicted"/>
<sequence>MAIIETGSSTTGAANVDAEYNLKVTLPQVTTTGGVESPNFVGASRMFTENDPGTITGTSYLKSPETSTDFRLRVGQDTLLFDDTFNGTSQNTANWKFQSGTVAMAMTQASGFLTINSGNVLTAAASAALQTYRTFPLVGSSATYVETVGYINASPVANQIFEFGLFFNSASGTPTAPTDGVFFRLTNASLFGICTYNGVETPTTLIANAALIPLNTNAKYTMVVSDREVEFWIDDVFYGEVAVASGNATPFLGDSLPYTAQMRNSALVTGGTMTPRIGGVVVSLADIGTAKPWSHQMSGMGRHLGQTQNGTTISTPTAIVGATLSTPNSATAAAAAVVNTSATTQFTGLGGVFQVLPTLTAGTDGILCSYQNPAGTVNITPRELYITGVSISAAVAVTLTGGPLVYAHTLCYGSSAASLATTETASFTTTATKLSRRVPIGVHGCIVTAPAGTQFNDIQRRFGAPICVNPGEFVSIAVRNLGTVTTLGSVVFTVTFDGYFA</sequence>